<feature type="compositionally biased region" description="Low complexity" evidence="3">
    <location>
        <begin position="558"/>
        <end position="575"/>
    </location>
</feature>
<dbReference type="GO" id="GO:0000379">
    <property type="term" value="P:tRNA-type intron splice site recognition and cleavage"/>
    <property type="evidence" value="ECO:0007669"/>
    <property type="project" value="TreeGrafter"/>
</dbReference>
<dbReference type="GO" id="GO:0004519">
    <property type="term" value="F:endonuclease activity"/>
    <property type="evidence" value="ECO:0007669"/>
    <property type="project" value="UniProtKB-KW"/>
</dbReference>
<accession>A0A0N7LAT1</accession>
<evidence type="ECO:0000313" key="5">
    <source>
        <dbReference type="EMBL" id="CEH17450.1"/>
    </source>
</evidence>
<sequence length="726" mass="79298">MSSSGHPISPSRSSPAPCSARAESATGSVSLAQHASSSAVPLPFRGASRASSQSVTAAQAQAQAEEQEEEEEEDESLDYSALAELARKAIREEEQLFPSSLNTPHASPSPMAPTGSEDAPMQQEREQEQDSASAFIPKRGEKDFEPTGFGGQRRALERSRNNMLLAISGKRRIGSKALSIGTWEPTLNRCVMQVVRGVLFTSMGITRRVGVLTNGQDQDLCEARMAEMCSSLDASDRGQTFAREAPKLAGVTKEGVFYPRLRARYELLPEEAIYLVERGALECRVKVKHHAATFQEAALPAAEQQNFVPMSVQQAFATMMPGAGGRDRYQVYAYLKRLGYHVQRADISDALRSQALSARSVQASSSDSPLAARSSPSTSSDPHAIPLVSLLDIALYPLRRGLQLMEDGTSIVYSAIAGMCGAVWQRLGWSASARETASLMRGTGLLGIGGRVWRSFDDVFAALRIVPSGPDRLLPCRRKSVTCALHDPDRPSSRDTLEDAVGETMMPIVYYAWRPATQFKRSDPPLPEYRISIVNARATGVPSVWDFDETFSSFTSNKAAPGKGAGSASVVGTAPVEDEREVTRAQREKKRNDESYGKGMVKRLQREKKEAERTSLSNSRFLEQESSKDERERRLLAQFCSALRSIVDLWSHAPPGCSRAPLPANKQHKRDTNLATRPPNPFPPLKSGRRNFILAVCDHGTTQMFRFGESDFAAWKLAGRGGAGRG</sequence>
<comment type="similarity">
    <text evidence="1">Belongs to the SEN54 family.</text>
</comment>
<feature type="compositionally biased region" description="Polar residues" evidence="3">
    <location>
        <begin position="26"/>
        <end position="39"/>
    </location>
</feature>
<dbReference type="EMBL" id="CCYA01000254">
    <property type="protein sequence ID" value="CEH17450.1"/>
    <property type="molecule type" value="Genomic_DNA"/>
</dbReference>
<feature type="compositionally biased region" description="Low complexity" evidence="3">
    <location>
        <begin position="1"/>
        <end position="25"/>
    </location>
</feature>
<feature type="region of interest" description="Disordered" evidence="3">
    <location>
        <begin position="1"/>
        <end position="81"/>
    </location>
</feature>
<dbReference type="GO" id="GO:0000214">
    <property type="term" value="C:tRNA-intron endonuclease complex"/>
    <property type="evidence" value="ECO:0007669"/>
    <property type="project" value="TreeGrafter"/>
</dbReference>
<feature type="domain" description="tRNA-splicing endonuclease subunit Sen54 N-terminal" evidence="4">
    <location>
        <begin position="262"/>
        <end position="284"/>
    </location>
</feature>
<dbReference type="InterPro" id="IPR024336">
    <property type="entry name" value="tRNA_splic_suSen54_N"/>
</dbReference>
<feature type="region of interest" description="Disordered" evidence="3">
    <location>
        <begin position="660"/>
        <end position="685"/>
    </location>
</feature>
<dbReference type="Proteomes" id="UP000054845">
    <property type="component" value="Unassembled WGS sequence"/>
</dbReference>
<keyword evidence="5" id="KW-0255">Endonuclease</keyword>
<dbReference type="InterPro" id="IPR024337">
    <property type="entry name" value="tRNA_splic_suSen54"/>
</dbReference>
<name>A0A0N7LAT1_9BASI</name>
<dbReference type="PANTHER" id="PTHR21027">
    <property type="entry name" value="TRNA-SPLICING ENDONUCLEASE SUBUNIT SEN54"/>
    <property type="match status" value="1"/>
</dbReference>
<evidence type="ECO:0000256" key="2">
    <source>
        <dbReference type="ARBA" id="ARBA00022694"/>
    </source>
</evidence>
<feature type="compositionally biased region" description="Basic and acidic residues" evidence="3">
    <location>
        <begin position="581"/>
        <end position="596"/>
    </location>
</feature>
<feature type="region of interest" description="Disordered" evidence="3">
    <location>
        <begin position="556"/>
        <end position="628"/>
    </location>
</feature>
<reference evidence="5 6" key="1">
    <citation type="submission" date="2014-09" db="EMBL/GenBank/DDBJ databases">
        <authorList>
            <person name="Magalhaes I.L.F."/>
            <person name="Oliveira U."/>
            <person name="Santos F.R."/>
            <person name="Vidigal T.H.D.A."/>
            <person name="Brescovit A.D."/>
            <person name="Santos A.J."/>
        </authorList>
    </citation>
    <scope>NUCLEOTIDE SEQUENCE [LARGE SCALE GENOMIC DNA]</scope>
</reference>
<organism evidence="5 6">
    <name type="scientific">Ceraceosorus bombacis</name>
    <dbReference type="NCBI Taxonomy" id="401625"/>
    <lineage>
        <taxon>Eukaryota</taxon>
        <taxon>Fungi</taxon>
        <taxon>Dikarya</taxon>
        <taxon>Basidiomycota</taxon>
        <taxon>Ustilaginomycotina</taxon>
        <taxon>Exobasidiomycetes</taxon>
        <taxon>Ceraceosorales</taxon>
        <taxon>Ceraceosoraceae</taxon>
        <taxon>Ceraceosorus</taxon>
    </lineage>
</organism>
<feature type="compositionally biased region" description="Acidic residues" evidence="3">
    <location>
        <begin position="65"/>
        <end position="77"/>
    </location>
</feature>
<keyword evidence="2" id="KW-0819">tRNA processing</keyword>
<evidence type="ECO:0000256" key="1">
    <source>
        <dbReference type="ARBA" id="ARBA00005736"/>
    </source>
</evidence>
<proteinExistence type="inferred from homology"/>
<evidence type="ECO:0000259" key="4">
    <source>
        <dbReference type="Pfam" id="PF12928"/>
    </source>
</evidence>
<dbReference type="AlphaFoldDB" id="A0A0N7LAT1"/>
<dbReference type="Pfam" id="PF12928">
    <property type="entry name" value="tRNA_int_end_N2"/>
    <property type="match status" value="2"/>
</dbReference>
<dbReference type="OrthoDB" id="408683at2759"/>
<feature type="compositionally biased region" description="Low complexity" evidence="3">
    <location>
        <begin position="47"/>
        <end position="64"/>
    </location>
</feature>
<keyword evidence="5" id="KW-0378">Hydrolase</keyword>
<feature type="region of interest" description="Disordered" evidence="3">
    <location>
        <begin position="98"/>
        <end position="156"/>
    </location>
</feature>
<keyword evidence="5" id="KW-0540">Nuclease</keyword>
<evidence type="ECO:0000313" key="6">
    <source>
        <dbReference type="Proteomes" id="UP000054845"/>
    </source>
</evidence>
<evidence type="ECO:0000256" key="3">
    <source>
        <dbReference type="SAM" id="MobiDB-lite"/>
    </source>
</evidence>
<feature type="domain" description="tRNA-splicing endonuclease subunit Sen54 N-terminal" evidence="4">
    <location>
        <begin position="166"/>
        <end position="208"/>
    </location>
</feature>
<dbReference type="PANTHER" id="PTHR21027:SF1">
    <property type="entry name" value="TRNA-SPLICING ENDONUCLEASE SUBUNIT SEN54"/>
    <property type="match status" value="1"/>
</dbReference>
<dbReference type="STRING" id="401625.A0A0N7LAT1"/>
<keyword evidence="6" id="KW-1185">Reference proteome</keyword>
<protein>
    <submittedName>
        <fullName evidence="5">Predicted tRNA-splicing endonuclease subunit</fullName>
    </submittedName>
</protein>